<evidence type="ECO:0000256" key="2">
    <source>
        <dbReference type="SAM" id="Phobius"/>
    </source>
</evidence>
<organism evidence="3 4">
    <name type="scientific">Apiosordaria backusii</name>
    <dbReference type="NCBI Taxonomy" id="314023"/>
    <lineage>
        <taxon>Eukaryota</taxon>
        <taxon>Fungi</taxon>
        <taxon>Dikarya</taxon>
        <taxon>Ascomycota</taxon>
        <taxon>Pezizomycotina</taxon>
        <taxon>Sordariomycetes</taxon>
        <taxon>Sordariomycetidae</taxon>
        <taxon>Sordariales</taxon>
        <taxon>Lasiosphaeriaceae</taxon>
        <taxon>Apiosordaria</taxon>
    </lineage>
</organism>
<feature type="transmembrane region" description="Helical" evidence="2">
    <location>
        <begin position="40"/>
        <end position="66"/>
    </location>
</feature>
<name>A0AA40BLX9_9PEZI</name>
<evidence type="ECO:0000313" key="4">
    <source>
        <dbReference type="Proteomes" id="UP001172159"/>
    </source>
</evidence>
<evidence type="ECO:0000256" key="1">
    <source>
        <dbReference type="SAM" id="MobiDB-lite"/>
    </source>
</evidence>
<proteinExistence type="predicted"/>
<accession>A0AA40BLX9</accession>
<dbReference type="EMBL" id="JAUKTV010000006">
    <property type="protein sequence ID" value="KAK0736660.1"/>
    <property type="molecule type" value="Genomic_DNA"/>
</dbReference>
<keyword evidence="2" id="KW-0472">Membrane</keyword>
<feature type="compositionally biased region" description="Basic residues" evidence="1">
    <location>
        <begin position="103"/>
        <end position="118"/>
    </location>
</feature>
<feature type="region of interest" description="Disordered" evidence="1">
    <location>
        <begin position="103"/>
        <end position="128"/>
    </location>
</feature>
<keyword evidence="2" id="KW-0812">Transmembrane</keyword>
<reference evidence="3" key="1">
    <citation type="submission" date="2023-06" db="EMBL/GenBank/DDBJ databases">
        <title>Genome-scale phylogeny and comparative genomics of the fungal order Sordariales.</title>
        <authorList>
            <consortium name="Lawrence Berkeley National Laboratory"/>
            <person name="Hensen N."/>
            <person name="Bonometti L."/>
            <person name="Westerberg I."/>
            <person name="Brannstrom I.O."/>
            <person name="Guillou S."/>
            <person name="Cros-Aarteil S."/>
            <person name="Calhoun S."/>
            <person name="Haridas S."/>
            <person name="Kuo A."/>
            <person name="Mondo S."/>
            <person name="Pangilinan J."/>
            <person name="Riley R."/>
            <person name="Labutti K."/>
            <person name="Andreopoulos B."/>
            <person name="Lipzen A."/>
            <person name="Chen C."/>
            <person name="Yanf M."/>
            <person name="Daum C."/>
            <person name="Ng V."/>
            <person name="Clum A."/>
            <person name="Steindorff A."/>
            <person name="Ohm R."/>
            <person name="Martin F."/>
            <person name="Silar P."/>
            <person name="Natvig D."/>
            <person name="Lalanne C."/>
            <person name="Gautier V."/>
            <person name="Ament-Velasquez S.L."/>
            <person name="Kruys A."/>
            <person name="Hutchinson M.I."/>
            <person name="Powell A.J."/>
            <person name="Barry K."/>
            <person name="Miller A.N."/>
            <person name="Grigoriev I.V."/>
            <person name="Debuchy R."/>
            <person name="Gladieux P."/>
            <person name="Thoren M.H."/>
            <person name="Johannesson H."/>
        </authorList>
    </citation>
    <scope>NUCLEOTIDE SEQUENCE</scope>
    <source>
        <strain evidence="3">CBS 540.89</strain>
    </source>
</reference>
<keyword evidence="4" id="KW-1185">Reference proteome</keyword>
<feature type="transmembrane region" description="Helical" evidence="2">
    <location>
        <begin position="6"/>
        <end position="33"/>
    </location>
</feature>
<keyword evidence="2" id="KW-1133">Transmembrane helix</keyword>
<feature type="transmembrane region" description="Helical" evidence="2">
    <location>
        <begin position="72"/>
        <end position="95"/>
    </location>
</feature>
<protein>
    <submittedName>
        <fullName evidence="3">Uncharacterized protein</fullName>
    </submittedName>
</protein>
<dbReference type="Proteomes" id="UP001172159">
    <property type="component" value="Unassembled WGS sequence"/>
</dbReference>
<sequence>MANELLHLIFLPFLVVIHILLQAFNVLLWIFWLPIAIFTWVAWLLSPIIVPILLVIVILLILPYVWHFTWSLIQLAGRLIVLPFELFWEPFAWLINYYQGKKARSGGTRKSKTKKRTPSRSQATAKRSIRYEDEWSDVEHDEPVSWYYTAASTPVRARLGRHGSRG</sequence>
<evidence type="ECO:0000313" key="3">
    <source>
        <dbReference type="EMBL" id="KAK0736660.1"/>
    </source>
</evidence>
<dbReference type="AlphaFoldDB" id="A0AA40BLX9"/>
<gene>
    <name evidence="3" type="ORF">B0T21DRAFT_441310</name>
</gene>
<comment type="caution">
    <text evidence="3">The sequence shown here is derived from an EMBL/GenBank/DDBJ whole genome shotgun (WGS) entry which is preliminary data.</text>
</comment>